<organism evidence="2 3">
    <name type="scientific">Paracoccus mutanolyticus</name>
    <dbReference type="NCBI Taxonomy" id="1499308"/>
    <lineage>
        <taxon>Bacteria</taxon>
        <taxon>Pseudomonadati</taxon>
        <taxon>Pseudomonadota</taxon>
        <taxon>Alphaproteobacteria</taxon>
        <taxon>Rhodobacterales</taxon>
        <taxon>Paracoccaceae</taxon>
        <taxon>Paracoccus</taxon>
    </lineage>
</organism>
<evidence type="ECO:0000256" key="1">
    <source>
        <dbReference type="SAM" id="MobiDB-lite"/>
    </source>
</evidence>
<dbReference type="Proteomes" id="UP000249922">
    <property type="component" value="Chromosome"/>
</dbReference>
<sequence>MAMKGGAITLTDGAEVIALEEEPGGIRILAGDGRSWRSHPSSSSGRSGRCDPDTMARQLGH</sequence>
<proteinExistence type="predicted"/>
<keyword evidence="3" id="KW-1185">Reference proteome</keyword>
<reference evidence="2 3" key="1">
    <citation type="submission" date="2018-06" db="EMBL/GenBank/DDBJ databases">
        <title>Complete genome sequence of Paracoccus mutanolyticus strain RSP-02 isolated from cellulosic waste.</title>
        <authorList>
            <person name="Amrutha R.N."/>
            <person name="Shrivastav A."/>
            <person name="Buddana S.K."/>
            <person name="Deshpande U."/>
            <person name="Prakasham R.S."/>
        </authorList>
    </citation>
    <scope>NUCLEOTIDE SEQUENCE [LARGE SCALE GENOMIC DNA]</scope>
    <source>
        <strain evidence="2 3">RSP-02</strain>
    </source>
</reference>
<dbReference type="EMBL" id="CP030239">
    <property type="protein sequence ID" value="AWX93266.1"/>
    <property type="molecule type" value="Genomic_DNA"/>
</dbReference>
<feature type="region of interest" description="Disordered" evidence="1">
    <location>
        <begin position="29"/>
        <end position="61"/>
    </location>
</feature>
<name>A0ABN5M5P6_9RHOB</name>
<evidence type="ECO:0000313" key="2">
    <source>
        <dbReference type="EMBL" id="AWX93266.1"/>
    </source>
</evidence>
<gene>
    <name evidence="2" type="ORF">DPM13_09495</name>
</gene>
<evidence type="ECO:0000313" key="3">
    <source>
        <dbReference type="Proteomes" id="UP000249922"/>
    </source>
</evidence>
<protein>
    <submittedName>
        <fullName evidence="2">Uncharacterized protein</fullName>
    </submittedName>
</protein>
<accession>A0ABN5M5P6</accession>
<feature type="compositionally biased region" description="Low complexity" evidence="1">
    <location>
        <begin position="38"/>
        <end position="47"/>
    </location>
</feature>